<dbReference type="InterPro" id="IPR021862">
    <property type="entry name" value="DUF3472"/>
</dbReference>
<protein>
    <recommendedName>
        <fullName evidence="1">DUF5077 domain-containing protein</fullName>
    </recommendedName>
</protein>
<organism evidence="2">
    <name type="scientific">uncultured bacterium contig00100(2014)</name>
    <dbReference type="NCBI Taxonomy" id="1465627"/>
    <lineage>
        <taxon>Bacteria</taxon>
        <taxon>environmental samples</taxon>
    </lineage>
</organism>
<dbReference type="EMBL" id="KJ095704">
    <property type="protein sequence ID" value="AIA99582.1"/>
    <property type="molecule type" value="Genomic_DNA"/>
</dbReference>
<reference evidence="2" key="1">
    <citation type="journal article" date="2014" name="Microb. Ecol.">
        <title>Phylogenetic and Functional Analysis of Gut Microbiota of a Fungus-Growing Higher Termite: Bacteroidetes from Higher Termites Are a Rich Source of beta-Glucosidase Genes.</title>
        <authorList>
            <person name="Zhang M."/>
            <person name="Liu N."/>
            <person name="Qian C."/>
            <person name="Wang Q."/>
            <person name="Wang Q."/>
            <person name="Long Y."/>
            <person name="Huang Y."/>
            <person name="Zhou Z."/>
            <person name="Yan X."/>
        </authorList>
    </citation>
    <scope>NUCLEOTIDE SEQUENCE</scope>
</reference>
<dbReference type="AlphaFoldDB" id="A0A060D1C5"/>
<accession>A0A060D1C5</accession>
<proteinExistence type="predicted"/>
<feature type="domain" description="DUF5077" evidence="1">
    <location>
        <begin position="70"/>
        <end position="190"/>
    </location>
</feature>
<dbReference type="Pfam" id="PF16871">
    <property type="entry name" value="DUF5077"/>
    <property type="match status" value="1"/>
</dbReference>
<evidence type="ECO:0000259" key="1">
    <source>
        <dbReference type="Pfam" id="PF16871"/>
    </source>
</evidence>
<dbReference type="InterPro" id="IPR031712">
    <property type="entry name" value="DUF5077"/>
</dbReference>
<sequence length="477" mass="51696">MRLISYKKGAKIIKSNFGGKIPTSSLYICRMKKLFLTFILTGSLAAAIGAASGATNSVANSAASGAVTTIPIYGNAYVTSGGAGVDVGHSGGIRGWSSHEAVVSLFFHVSQPGTLNLALYGSSRDAATIAASVNGETFTVRVHKASDDTVTLGTTTLAKAGYVRLDLKGVERAGADFGTYSALKISGSATEGGKVTFVPSEPAAAGWPYWGRRGPSVHCRYDTSEMGDIRWFYNEVTIPQGMDPRGIYAMANGFVGGYFGLQVGSDGGSVRRVLFSVWSTFKTDDPKLIPAEYTVKGVRRGEGVTVKDFGNEGSGAQSFMQYDWEAGKTYKFLTSAEYDHETNSTVFTGYFCGHDGRWRLISALRQPHPAAKTYLGAYSFLENFMPNQGWIDRRVNFNNQWVCTVDGEWREVTNALFSYDNTARNGIRLDYAGWSDSNGFWLRNCGFFDDNTAYDAPMTRPATGSPPRIDLDALKKL</sequence>
<name>A0A060D1C5_9BACT</name>
<dbReference type="Pfam" id="PF11958">
    <property type="entry name" value="DUF3472"/>
    <property type="match status" value="1"/>
</dbReference>
<evidence type="ECO:0000313" key="2">
    <source>
        <dbReference type="EMBL" id="AIA99582.1"/>
    </source>
</evidence>